<sequence>MPDSNPMPPDCSRNNGKSLCPEKHMIDRLRERLARALRYSFDGPSIRYQLVQALRDVFLQQTQEQCREESQPGNSIPDLAAAESLKLVGVTVKRRTWLCSLPRFLIDQGSEVTESLKLLNSFNYTRILSENTSPASPEDRSPRGLRRCTRTPMHKRDEQAKEYLQATICEIKTALTARHNGRAALEKGTSNSETMKATSNARRANLSL</sequence>
<dbReference type="EMBL" id="JAAOAO010000834">
    <property type="protein sequence ID" value="KAF5530878.1"/>
    <property type="molecule type" value="Genomic_DNA"/>
</dbReference>
<evidence type="ECO:0000313" key="2">
    <source>
        <dbReference type="EMBL" id="KAF5530878.1"/>
    </source>
</evidence>
<evidence type="ECO:0000313" key="3">
    <source>
        <dbReference type="Proteomes" id="UP000574317"/>
    </source>
</evidence>
<comment type="caution">
    <text evidence="2">The sequence shown here is derived from an EMBL/GenBank/DDBJ whole genome shotgun (WGS) entry which is preliminary data.</text>
</comment>
<organism evidence="2 3">
    <name type="scientific">Fusarium napiforme</name>
    <dbReference type="NCBI Taxonomy" id="42672"/>
    <lineage>
        <taxon>Eukaryota</taxon>
        <taxon>Fungi</taxon>
        <taxon>Dikarya</taxon>
        <taxon>Ascomycota</taxon>
        <taxon>Pezizomycotina</taxon>
        <taxon>Sordariomycetes</taxon>
        <taxon>Hypocreomycetidae</taxon>
        <taxon>Hypocreales</taxon>
        <taxon>Nectriaceae</taxon>
        <taxon>Fusarium</taxon>
        <taxon>Fusarium fujikuroi species complex</taxon>
    </lineage>
</organism>
<name>A0A8H5I5I7_9HYPO</name>
<accession>A0A8H5I5I7</accession>
<dbReference type="Proteomes" id="UP000574317">
    <property type="component" value="Unassembled WGS sequence"/>
</dbReference>
<evidence type="ECO:0000256" key="1">
    <source>
        <dbReference type="SAM" id="MobiDB-lite"/>
    </source>
</evidence>
<dbReference type="AlphaFoldDB" id="A0A8H5I5I7"/>
<gene>
    <name evidence="2" type="ORF">FNAPI_13436</name>
</gene>
<feature type="compositionally biased region" description="Polar residues" evidence="1">
    <location>
        <begin position="188"/>
        <end position="208"/>
    </location>
</feature>
<protein>
    <submittedName>
        <fullName evidence="2">Uncharacterized protein</fullName>
    </submittedName>
</protein>
<proteinExistence type="predicted"/>
<feature type="region of interest" description="Disordered" evidence="1">
    <location>
        <begin position="130"/>
        <end position="159"/>
    </location>
</feature>
<feature type="compositionally biased region" description="Basic residues" evidence="1">
    <location>
        <begin position="143"/>
        <end position="153"/>
    </location>
</feature>
<feature type="region of interest" description="Disordered" evidence="1">
    <location>
        <begin position="185"/>
        <end position="208"/>
    </location>
</feature>
<keyword evidence="3" id="KW-1185">Reference proteome</keyword>
<reference evidence="2 3" key="1">
    <citation type="submission" date="2020-05" db="EMBL/GenBank/DDBJ databases">
        <title>Identification and distribution of gene clusters putatively required for synthesis of sphingolipid metabolism inhibitors in phylogenetically diverse species of the filamentous fungus Fusarium.</title>
        <authorList>
            <person name="Kim H.-S."/>
            <person name="Busman M."/>
            <person name="Brown D.W."/>
            <person name="Divon H."/>
            <person name="Uhlig S."/>
            <person name="Proctor R.H."/>
        </authorList>
    </citation>
    <scope>NUCLEOTIDE SEQUENCE [LARGE SCALE GENOMIC DNA]</scope>
    <source>
        <strain evidence="2 3">NRRL 25196</strain>
    </source>
</reference>